<protein>
    <submittedName>
        <fullName evidence="6">MurR/RpiR family transcriptional regulator</fullName>
    </submittedName>
</protein>
<dbReference type="PANTHER" id="PTHR30514:SF1">
    <property type="entry name" value="HTH-TYPE TRANSCRIPTIONAL REGULATOR HEXR-RELATED"/>
    <property type="match status" value="1"/>
</dbReference>
<feature type="domain" description="SIS" evidence="5">
    <location>
        <begin position="156"/>
        <end position="297"/>
    </location>
</feature>
<dbReference type="AlphaFoldDB" id="A0AAJ6AJ70"/>
<reference evidence="6 7" key="1">
    <citation type="submission" date="2023-03" db="EMBL/GenBank/DDBJ databases">
        <title>Complete genome sequences of several Auritidibacter ignavus strains isolated from ear infections.</title>
        <authorList>
            <person name="Baehr T."/>
            <person name="Baumhoegger A.M."/>
        </authorList>
    </citation>
    <scope>NUCLEOTIDE SEQUENCE [LARGE SCALE GENOMIC DNA]</scope>
    <source>
        <strain evidence="6 7">BABAE-6</strain>
    </source>
</reference>
<dbReference type="InterPro" id="IPR000281">
    <property type="entry name" value="HTH_RpiR"/>
</dbReference>
<dbReference type="InterPro" id="IPR047640">
    <property type="entry name" value="RpiR-like"/>
</dbReference>
<evidence type="ECO:0000256" key="3">
    <source>
        <dbReference type="ARBA" id="ARBA00023163"/>
    </source>
</evidence>
<dbReference type="GO" id="GO:1901135">
    <property type="term" value="P:carbohydrate derivative metabolic process"/>
    <property type="evidence" value="ECO:0007669"/>
    <property type="project" value="InterPro"/>
</dbReference>
<dbReference type="GO" id="GO:0003700">
    <property type="term" value="F:DNA-binding transcription factor activity"/>
    <property type="evidence" value="ECO:0007669"/>
    <property type="project" value="InterPro"/>
</dbReference>
<dbReference type="InterPro" id="IPR009057">
    <property type="entry name" value="Homeodomain-like_sf"/>
</dbReference>
<proteinExistence type="predicted"/>
<dbReference type="SUPFAM" id="SSF53697">
    <property type="entry name" value="SIS domain"/>
    <property type="match status" value="1"/>
</dbReference>
<dbReference type="Pfam" id="PF01380">
    <property type="entry name" value="SIS"/>
    <property type="match status" value="1"/>
</dbReference>
<organism evidence="6 7">
    <name type="scientific">Auritidibacter ignavus</name>
    <dbReference type="NCBI Taxonomy" id="678932"/>
    <lineage>
        <taxon>Bacteria</taxon>
        <taxon>Bacillati</taxon>
        <taxon>Actinomycetota</taxon>
        <taxon>Actinomycetes</taxon>
        <taxon>Micrococcales</taxon>
        <taxon>Micrococcaceae</taxon>
        <taxon>Auritidibacter</taxon>
    </lineage>
</organism>
<dbReference type="EMBL" id="CP122566">
    <property type="protein sequence ID" value="WGH94280.1"/>
    <property type="molecule type" value="Genomic_DNA"/>
</dbReference>
<dbReference type="PANTHER" id="PTHR30514">
    <property type="entry name" value="GLUCOKINASE"/>
    <property type="match status" value="1"/>
</dbReference>
<dbReference type="InterPro" id="IPR035472">
    <property type="entry name" value="RpiR-like_SIS"/>
</dbReference>
<dbReference type="InterPro" id="IPR046348">
    <property type="entry name" value="SIS_dom_sf"/>
</dbReference>
<evidence type="ECO:0000259" key="4">
    <source>
        <dbReference type="PROSITE" id="PS51071"/>
    </source>
</evidence>
<dbReference type="Gene3D" id="1.10.10.10">
    <property type="entry name" value="Winged helix-like DNA-binding domain superfamily/Winged helix DNA-binding domain"/>
    <property type="match status" value="1"/>
</dbReference>
<keyword evidence="1" id="KW-0805">Transcription regulation</keyword>
<name>A0AAJ6AJ70_9MICC</name>
<accession>A0AAJ6AJ70</accession>
<dbReference type="GO" id="GO:0003677">
    <property type="term" value="F:DNA binding"/>
    <property type="evidence" value="ECO:0007669"/>
    <property type="project" value="UniProtKB-KW"/>
</dbReference>
<evidence type="ECO:0000313" key="6">
    <source>
        <dbReference type="EMBL" id="WGH94280.1"/>
    </source>
</evidence>
<dbReference type="Proteomes" id="UP001224674">
    <property type="component" value="Chromosome"/>
</dbReference>
<gene>
    <name evidence="6" type="ORF">QDX21_05685</name>
</gene>
<feature type="domain" description="HTH rpiR-type" evidence="4">
    <location>
        <begin position="28"/>
        <end position="104"/>
    </location>
</feature>
<keyword evidence="3" id="KW-0804">Transcription</keyword>
<dbReference type="SUPFAM" id="SSF46689">
    <property type="entry name" value="Homeodomain-like"/>
    <property type="match status" value="1"/>
</dbReference>
<dbReference type="GO" id="GO:0097367">
    <property type="term" value="F:carbohydrate derivative binding"/>
    <property type="evidence" value="ECO:0007669"/>
    <property type="project" value="InterPro"/>
</dbReference>
<dbReference type="PROSITE" id="PS51464">
    <property type="entry name" value="SIS"/>
    <property type="match status" value="1"/>
</dbReference>
<dbReference type="CDD" id="cd05013">
    <property type="entry name" value="SIS_RpiR"/>
    <property type="match status" value="1"/>
</dbReference>
<evidence type="ECO:0000259" key="5">
    <source>
        <dbReference type="PROSITE" id="PS51464"/>
    </source>
</evidence>
<dbReference type="Gene3D" id="3.40.50.10490">
    <property type="entry name" value="Glucose-6-phosphate isomerase like protein, domain 1"/>
    <property type="match status" value="1"/>
</dbReference>
<keyword evidence="7" id="KW-1185">Reference proteome</keyword>
<dbReference type="PROSITE" id="PS51071">
    <property type="entry name" value="HTH_RPIR"/>
    <property type="match status" value="1"/>
</dbReference>
<dbReference type="Pfam" id="PF01418">
    <property type="entry name" value="HTH_6"/>
    <property type="match status" value="1"/>
</dbReference>
<dbReference type="InterPro" id="IPR036388">
    <property type="entry name" value="WH-like_DNA-bd_sf"/>
</dbReference>
<dbReference type="RefSeq" id="WP_279675350.1">
    <property type="nucleotide sequence ID" value="NZ_CP122566.1"/>
</dbReference>
<evidence type="ECO:0000256" key="2">
    <source>
        <dbReference type="ARBA" id="ARBA00023125"/>
    </source>
</evidence>
<dbReference type="InterPro" id="IPR001347">
    <property type="entry name" value="SIS_dom"/>
</dbReference>
<evidence type="ECO:0000256" key="1">
    <source>
        <dbReference type="ARBA" id="ARBA00023015"/>
    </source>
</evidence>
<keyword evidence="2" id="KW-0238">DNA-binding</keyword>
<evidence type="ECO:0000313" key="7">
    <source>
        <dbReference type="Proteomes" id="UP001224674"/>
    </source>
</evidence>
<sequence length="323" mass="33972">MAIGRSLAGPRYFVESMMVPHSPAQTPRSLIERLKTDATYLGPAERKVIVAVIEAFEQIPDLSAAELATRAQTSAATVVRAAQNLGYSGFQRLKDEISRSLLAQADQSQVATAQGQVSGAVQLSALQLLSRDVFAAAQSEIALTERMLASEVMEQAVTAVASAKTILLVGTGGSAIPAQEAALRYTMSGLTAVAPVDVLGQQFTARMLSERDVCIAVSYSGANKHTLDSVRAAQTAGALIIAITSSGISPLAQQADLTLTAGSRNDDQEVLVSRISHTLVLNILGLAAQRLVFHDAEPHMGPSEKLGPLLSDALEPDISEVED</sequence>